<dbReference type="SUPFAM" id="SSF52172">
    <property type="entry name" value="CheY-like"/>
    <property type="match status" value="1"/>
</dbReference>
<accession>A0A4Y9SE22</accession>
<dbReference type="PANTHER" id="PTHR44591">
    <property type="entry name" value="STRESS RESPONSE REGULATOR PROTEIN 1"/>
    <property type="match status" value="1"/>
</dbReference>
<evidence type="ECO:0000259" key="3">
    <source>
        <dbReference type="PROSITE" id="PS50110"/>
    </source>
</evidence>
<keyword evidence="5" id="KW-1185">Reference proteome</keyword>
<keyword evidence="1 2" id="KW-0597">Phosphoprotein</keyword>
<dbReference type="PANTHER" id="PTHR44591:SF3">
    <property type="entry name" value="RESPONSE REGULATORY DOMAIN-CONTAINING PROTEIN"/>
    <property type="match status" value="1"/>
</dbReference>
<dbReference type="RefSeq" id="WP_135202105.1">
    <property type="nucleotide sequence ID" value="NZ_SPVG01000139.1"/>
</dbReference>
<organism evidence="4 5">
    <name type="scientific">Duganella callida</name>
    <dbReference type="NCBI Taxonomy" id="2561932"/>
    <lineage>
        <taxon>Bacteria</taxon>
        <taxon>Pseudomonadati</taxon>
        <taxon>Pseudomonadota</taxon>
        <taxon>Betaproteobacteria</taxon>
        <taxon>Burkholderiales</taxon>
        <taxon>Oxalobacteraceae</taxon>
        <taxon>Telluria group</taxon>
        <taxon>Duganella</taxon>
    </lineage>
</organism>
<dbReference type="Gene3D" id="3.40.50.2300">
    <property type="match status" value="1"/>
</dbReference>
<dbReference type="OrthoDB" id="5421695at2"/>
<dbReference type="InterPro" id="IPR050595">
    <property type="entry name" value="Bact_response_regulator"/>
</dbReference>
<feature type="modified residue" description="4-aspartylphosphate" evidence="2">
    <location>
        <position position="61"/>
    </location>
</feature>
<reference evidence="4 5" key="1">
    <citation type="submission" date="2019-03" db="EMBL/GenBank/DDBJ databases">
        <title>Draft Genome Sequence of Duganella callidus sp. nov., a Novel Duganella Species Isolated from Cultivated Soil.</title>
        <authorList>
            <person name="Raths R."/>
            <person name="Peta V."/>
            <person name="Bucking H."/>
        </authorList>
    </citation>
    <scope>NUCLEOTIDE SEQUENCE [LARGE SCALE GENOMIC DNA]</scope>
    <source>
        <strain evidence="4 5">DN04</strain>
    </source>
</reference>
<feature type="domain" description="Response regulatory" evidence="3">
    <location>
        <begin position="12"/>
        <end position="123"/>
    </location>
</feature>
<evidence type="ECO:0000313" key="5">
    <source>
        <dbReference type="Proteomes" id="UP000297729"/>
    </source>
</evidence>
<gene>
    <name evidence="4" type="ORF">E4L98_13670</name>
</gene>
<evidence type="ECO:0000313" key="4">
    <source>
        <dbReference type="EMBL" id="TFW21219.1"/>
    </source>
</evidence>
<dbReference type="PROSITE" id="PS50110">
    <property type="entry name" value="RESPONSE_REGULATORY"/>
    <property type="match status" value="1"/>
</dbReference>
<dbReference type="AlphaFoldDB" id="A0A4Y9SE22"/>
<protein>
    <submittedName>
        <fullName evidence="4">Response regulator</fullName>
    </submittedName>
</protein>
<dbReference type="Proteomes" id="UP000297729">
    <property type="component" value="Unassembled WGS sequence"/>
</dbReference>
<proteinExistence type="predicted"/>
<dbReference type="GO" id="GO:0000160">
    <property type="term" value="P:phosphorelay signal transduction system"/>
    <property type="evidence" value="ECO:0007669"/>
    <property type="project" value="InterPro"/>
</dbReference>
<dbReference type="Pfam" id="PF00072">
    <property type="entry name" value="Response_reg"/>
    <property type="match status" value="1"/>
</dbReference>
<dbReference type="InterPro" id="IPR001789">
    <property type="entry name" value="Sig_transdc_resp-reg_receiver"/>
</dbReference>
<dbReference type="InterPro" id="IPR011006">
    <property type="entry name" value="CheY-like_superfamily"/>
</dbReference>
<evidence type="ECO:0000256" key="2">
    <source>
        <dbReference type="PROSITE-ProRule" id="PRU00169"/>
    </source>
</evidence>
<sequence>MSSPPASTAGPLILLVDDEFDVLSAYSMLFEYHGYRVQTANNGAEALAAAAGERPDIVLSDLMMPVMDGGRLCLAWRADPALCPIPFILTSAGALKEPPLPYDSFFKKPVRFDVLLAEIVRLLALRKP</sequence>
<name>A0A4Y9SE22_9BURK</name>
<dbReference type="EMBL" id="SPVG01000139">
    <property type="protein sequence ID" value="TFW21219.1"/>
    <property type="molecule type" value="Genomic_DNA"/>
</dbReference>
<comment type="caution">
    <text evidence="4">The sequence shown here is derived from an EMBL/GenBank/DDBJ whole genome shotgun (WGS) entry which is preliminary data.</text>
</comment>
<dbReference type="SMART" id="SM00448">
    <property type="entry name" value="REC"/>
    <property type="match status" value="1"/>
</dbReference>
<evidence type="ECO:0000256" key="1">
    <source>
        <dbReference type="ARBA" id="ARBA00022553"/>
    </source>
</evidence>